<feature type="domain" description="Thiamine pyrophosphate enzyme TPP-binding" evidence="14">
    <location>
        <begin position="372"/>
        <end position="526"/>
    </location>
</feature>
<dbReference type="InterPro" id="IPR011766">
    <property type="entry name" value="TPP_enzyme_TPP-bd"/>
</dbReference>
<dbReference type="PANTHER" id="PTHR18968:SF13">
    <property type="entry name" value="ACETOLACTATE SYNTHASE CATALYTIC SUBUNIT, MITOCHONDRIAL"/>
    <property type="match status" value="1"/>
</dbReference>
<dbReference type="GO" id="GO:0050660">
    <property type="term" value="F:flavin adenine dinucleotide binding"/>
    <property type="evidence" value="ECO:0007669"/>
    <property type="project" value="InterPro"/>
</dbReference>
<comment type="pathway">
    <text evidence="2 12">Amino-acid biosynthesis; L-valine biosynthesis; L-valine from pyruvate: step 1/4.</text>
</comment>
<dbReference type="AlphaFoldDB" id="A0A7H1PV84"/>
<dbReference type="Pfam" id="PF00205">
    <property type="entry name" value="TPP_enzyme_M"/>
    <property type="match status" value="1"/>
</dbReference>
<protein>
    <recommendedName>
        <fullName evidence="4 12">Acetolactate synthase</fullName>
        <ecNumber evidence="4 12">2.2.1.6</ecNumber>
    </recommendedName>
</protein>
<dbReference type="GO" id="GO:0003984">
    <property type="term" value="F:acetolactate synthase activity"/>
    <property type="evidence" value="ECO:0007669"/>
    <property type="project" value="UniProtKB-EC"/>
</dbReference>
<evidence type="ECO:0000256" key="8">
    <source>
        <dbReference type="ARBA" id="ARBA00022842"/>
    </source>
</evidence>
<dbReference type="GO" id="GO:0005948">
    <property type="term" value="C:acetolactate synthase complex"/>
    <property type="evidence" value="ECO:0007669"/>
    <property type="project" value="TreeGrafter"/>
</dbReference>
<gene>
    <name evidence="16" type="primary">ilvB</name>
    <name evidence="16" type="ORF">HEP81_01635</name>
</gene>
<dbReference type="InterPro" id="IPR029035">
    <property type="entry name" value="DHS-like_NAD/FAD-binding_dom"/>
</dbReference>
<comment type="similarity">
    <text evidence="3 12">Belongs to the TPP enzyme family.</text>
</comment>
<dbReference type="InterPro" id="IPR012001">
    <property type="entry name" value="Thiamin_PyroP_enz_TPP-bd_dom"/>
</dbReference>
<dbReference type="InterPro" id="IPR039368">
    <property type="entry name" value="AHAS_TPP"/>
</dbReference>
<evidence type="ECO:0000256" key="11">
    <source>
        <dbReference type="ARBA" id="ARBA00048670"/>
    </source>
</evidence>
<dbReference type="Pfam" id="PF02775">
    <property type="entry name" value="TPP_enzyme_C"/>
    <property type="match status" value="1"/>
</dbReference>
<dbReference type="NCBIfam" id="TIGR00118">
    <property type="entry name" value="acolac_lg"/>
    <property type="match status" value="1"/>
</dbReference>
<keyword evidence="10 12" id="KW-0100">Branched-chain amino acid biosynthesis</keyword>
<evidence type="ECO:0000256" key="2">
    <source>
        <dbReference type="ARBA" id="ARBA00005025"/>
    </source>
</evidence>
<evidence type="ECO:0000259" key="14">
    <source>
        <dbReference type="Pfam" id="PF02775"/>
    </source>
</evidence>
<dbReference type="UniPathway" id="UPA00049">
    <property type="reaction ID" value="UER00059"/>
</dbReference>
<comment type="cofactor">
    <cofactor evidence="12">
        <name>thiamine diphosphate</name>
        <dbReference type="ChEBI" id="CHEBI:58937"/>
    </cofactor>
    <text evidence="12">Binds 1 thiamine pyrophosphate per subunit.</text>
</comment>
<dbReference type="EC" id="2.2.1.6" evidence="4 12"/>
<keyword evidence="6 12" id="KW-0808">Transferase</keyword>
<evidence type="ECO:0000313" key="16">
    <source>
        <dbReference type="EMBL" id="QNT91964.1"/>
    </source>
</evidence>
<evidence type="ECO:0000256" key="5">
    <source>
        <dbReference type="ARBA" id="ARBA00022605"/>
    </source>
</evidence>
<dbReference type="UniPathway" id="UPA00047">
    <property type="reaction ID" value="UER00055"/>
</dbReference>
<dbReference type="EMBL" id="CP051006">
    <property type="protein sequence ID" value="QNT91964.1"/>
    <property type="molecule type" value="Genomic_DNA"/>
</dbReference>
<name>A0A7H1PV84_9ACTN</name>
<feature type="domain" description="Thiamine pyrophosphate enzyme N-terminal TPP-binding" evidence="15">
    <location>
        <begin position="1"/>
        <end position="99"/>
    </location>
</feature>
<keyword evidence="5 12" id="KW-0028">Amino-acid biosynthesis</keyword>
<evidence type="ECO:0000256" key="10">
    <source>
        <dbReference type="ARBA" id="ARBA00023304"/>
    </source>
</evidence>
<evidence type="ECO:0000256" key="4">
    <source>
        <dbReference type="ARBA" id="ARBA00013145"/>
    </source>
</evidence>
<comment type="pathway">
    <text evidence="1 12">Amino-acid biosynthesis; L-isoleucine biosynthesis; L-isoleucine from 2-oxobutanoate: step 1/4.</text>
</comment>
<dbReference type="Proteomes" id="UP000516422">
    <property type="component" value="Chromosome"/>
</dbReference>
<dbReference type="SUPFAM" id="SSF52467">
    <property type="entry name" value="DHS-like NAD/FAD-binding domain"/>
    <property type="match status" value="1"/>
</dbReference>
<dbReference type="Gene3D" id="3.40.50.1220">
    <property type="entry name" value="TPP-binding domain"/>
    <property type="match status" value="1"/>
</dbReference>
<evidence type="ECO:0000256" key="9">
    <source>
        <dbReference type="ARBA" id="ARBA00023052"/>
    </source>
</evidence>
<dbReference type="InterPro" id="IPR000399">
    <property type="entry name" value="TPP-bd_CS"/>
</dbReference>
<dbReference type="GO" id="GO:0009097">
    <property type="term" value="P:isoleucine biosynthetic process"/>
    <property type="evidence" value="ECO:0007669"/>
    <property type="project" value="UniProtKB-UniPathway"/>
</dbReference>
<keyword evidence="8 12" id="KW-0460">Magnesium</keyword>
<evidence type="ECO:0000256" key="12">
    <source>
        <dbReference type="RuleBase" id="RU003591"/>
    </source>
</evidence>
<evidence type="ECO:0000259" key="15">
    <source>
        <dbReference type="Pfam" id="PF02776"/>
    </source>
</evidence>
<evidence type="ECO:0000259" key="13">
    <source>
        <dbReference type="Pfam" id="PF00205"/>
    </source>
</evidence>
<feature type="domain" description="Thiamine pyrophosphate enzyme central" evidence="13">
    <location>
        <begin position="172"/>
        <end position="307"/>
    </location>
</feature>
<sequence length="561" mass="59753">MFGIPGGANLPLYQTLKEFPGLRHILTRHEQGAGHAASGYAQATGSLGVCLATSGPGATNLVTALMDAYMDSVPVLALTGQVEASQLGTAAFQETDICSIVAPVTKYAVEVTHARDVAQVLREAIAQALSGRPGPVLVSITKDALTGTTTAAWGALAAPALPEPPQPAAEEIERAAELLYRAERPVLYVGGGVVKADAARPLRDLAELLNLPVVTTLMARGAFPDSYRQHLGMPGMHGTVAAVAALQEADLVVAVGARFDNRVTGKLDSFAPHAAVVQIDIDRGELNRKRRAAVALHAHCSPALTALVRQVRKLPPCAPPERRLAEWWHQLDGYRARYPLGYPNRDDELMPQYVIERLGVLTAGAATVYTAGVGQHQMWASQLIQHERPRSFVNSGGAGTMGYAVPAALGVQAAYPDGEVWAIDGDGSFQMTCQELATCVHSGLPVKVAVLNNASLGLVRQWQDLFHNREFIESDLGSPTAPTSPDITELARAYGCAAYRCDSPEEVDRAVLAASSVRDRPAVIEFVVAKDAMVWPTVPMGVSNDEIMIARGLRPEFGLEH</sequence>
<dbReference type="PANTHER" id="PTHR18968">
    <property type="entry name" value="THIAMINE PYROPHOSPHATE ENZYMES"/>
    <property type="match status" value="1"/>
</dbReference>
<evidence type="ECO:0000256" key="6">
    <source>
        <dbReference type="ARBA" id="ARBA00022679"/>
    </source>
</evidence>
<dbReference type="InterPro" id="IPR012846">
    <property type="entry name" value="Acetolactate_synth_lsu"/>
</dbReference>
<dbReference type="FunFam" id="3.40.50.1220:FF:000008">
    <property type="entry name" value="Acetolactate synthase"/>
    <property type="match status" value="1"/>
</dbReference>
<evidence type="ECO:0000256" key="1">
    <source>
        <dbReference type="ARBA" id="ARBA00004974"/>
    </source>
</evidence>
<dbReference type="FunFam" id="3.40.50.970:FF:000007">
    <property type="entry name" value="Acetolactate synthase"/>
    <property type="match status" value="1"/>
</dbReference>
<dbReference type="GO" id="GO:0009099">
    <property type="term" value="P:L-valine biosynthetic process"/>
    <property type="evidence" value="ECO:0007669"/>
    <property type="project" value="UniProtKB-UniPathway"/>
</dbReference>
<evidence type="ECO:0000313" key="17">
    <source>
        <dbReference type="Proteomes" id="UP000516422"/>
    </source>
</evidence>
<dbReference type="Pfam" id="PF02776">
    <property type="entry name" value="TPP_enzyme_N"/>
    <property type="match status" value="1"/>
</dbReference>
<dbReference type="KEGG" id="sgf:HEP81_01635"/>
<dbReference type="PROSITE" id="PS00187">
    <property type="entry name" value="TPP_ENZYMES"/>
    <property type="match status" value="1"/>
</dbReference>
<evidence type="ECO:0000256" key="7">
    <source>
        <dbReference type="ARBA" id="ARBA00022723"/>
    </source>
</evidence>
<dbReference type="CDD" id="cd07035">
    <property type="entry name" value="TPP_PYR_POX_like"/>
    <property type="match status" value="1"/>
</dbReference>
<dbReference type="Gene3D" id="3.40.50.970">
    <property type="match status" value="2"/>
</dbReference>
<dbReference type="InterPro" id="IPR029061">
    <property type="entry name" value="THDP-binding"/>
</dbReference>
<organism evidence="16 17">
    <name type="scientific">Streptomyces griseofuscus</name>
    <dbReference type="NCBI Taxonomy" id="146922"/>
    <lineage>
        <taxon>Bacteria</taxon>
        <taxon>Bacillati</taxon>
        <taxon>Actinomycetota</taxon>
        <taxon>Actinomycetes</taxon>
        <taxon>Kitasatosporales</taxon>
        <taxon>Streptomycetaceae</taxon>
        <taxon>Streptomyces</taxon>
    </lineage>
</organism>
<dbReference type="GO" id="GO:0000287">
    <property type="term" value="F:magnesium ion binding"/>
    <property type="evidence" value="ECO:0007669"/>
    <property type="project" value="UniProtKB-UniRule"/>
</dbReference>
<comment type="catalytic activity">
    <reaction evidence="11 12">
        <text>2 pyruvate + H(+) = (2S)-2-acetolactate + CO2</text>
        <dbReference type="Rhea" id="RHEA:25249"/>
        <dbReference type="ChEBI" id="CHEBI:15361"/>
        <dbReference type="ChEBI" id="CHEBI:15378"/>
        <dbReference type="ChEBI" id="CHEBI:16526"/>
        <dbReference type="ChEBI" id="CHEBI:58476"/>
        <dbReference type="EC" id="2.2.1.6"/>
    </reaction>
</comment>
<dbReference type="GO" id="GO:0030976">
    <property type="term" value="F:thiamine pyrophosphate binding"/>
    <property type="evidence" value="ECO:0007669"/>
    <property type="project" value="UniProtKB-UniRule"/>
</dbReference>
<dbReference type="SUPFAM" id="SSF52518">
    <property type="entry name" value="Thiamin diphosphate-binding fold (THDP-binding)"/>
    <property type="match status" value="2"/>
</dbReference>
<proteinExistence type="inferred from homology"/>
<keyword evidence="9 12" id="KW-0786">Thiamine pyrophosphate</keyword>
<accession>A0A7H1PV84</accession>
<dbReference type="InterPro" id="IPR045229">
    <property type="entry name" value="TPP_enz"/>
</dbReference>
<comment type="cofactor">
    <cofactor evidence="12">
        <name>Mg(2+)</name>
        <dbReference type="ChEBI" id="CHEBI:18420"/>
    </cofactor>
    <text evidence="12">Binds 1 Mg(2+) ion per subunit.</text>
</comment>
<dbReference type="CDD" id="cd02015">
    <property type="entry name" value="TPP_AHAS"/>
    <property type="match status" value="1"/>
</dbReference>
<reference evidence="16 17" key="1">
    <citation type="submission" date="2020-04" db="EMBL/GenBank/DDBJ databases">
        <title>Characterization and engineering of Streptomyces griseofuscus DSM40191 as a potential heterologous host for expression of BGCs.</title>
        <authorList>
            <person name="Gren T."/>
            <person name="Whitford C.M."/>
            <person name="Mohite O.S."/>
            <person name="Joergensen T.S."/>
            <person name="Nielsen J.B."/>
            <person name="Lee S.Y."/>
            <person name="Weber T."/>
        </authorList>
    </citation>
    <scope>NUCLEOTIDE SEQUENCE [LARGE SCALE GENOMIC DNA]</scope>
    <source>
        <strain evidence="16 17">DSM 40191</strain>
    </source>
</reference>
<evidence type="ECO:0000256" key="3">
    <source>
        <dbReference type="ARBA" id="ARBA00007812"/>
    </source>
</evidence>
<dbReference type="InterPro" id="IPR012000">
    <property type="entry name" value="Thiamin_PyroP_enz_cen_dom"/>
</dbReference>
<keyword evidence="7 12" id="KW-0479">Metal-binding</keyword>